<dbReference type="EMBL" id="CM016762">
    <property type="protein sequence ID" value="TMS33611.1"/>
    <property type="molecule type" value="Genomic_DNA"/>
</dbReference>
<evidence type="ECO:0000313" key="2">
    <source>
        <dbReference type="Proteomes" id="UP000298663"/>
    </source>
</evidence>
<dbReference type="EMBL" id="AZBU02000001">
    <property type="protein sequence ID" value="TMS33611.1"/>
    <property type="molecule type" value="Genomic_DNA"/>
</dbReference>
<keyword evidence="2" id="KW-1185">Reference proteome</keyword>
<organism evidence="1 2">
    <name type="scientific">Steinernema carpocapsae</name>
    <name type="common">Entomopathogenic nematode</name>
    <dbReference type="NCBI Taxonomy" id="34508"/>
    <lineage>
        <taxon>Eukaryota</taxon>
        <taxon>Metazoa</taxon>
        <taxon>Ecdysozoa</taxon>
        <taxon>Nematoda</taxon>
        <taxon>Chromadorea</taxon>
        <taxon>Rhabditida</taxon>
        <taxon>Tylenchina</taxon>
        <taxon>Panagrolaimomorpha</taxon>
        <taxon>Strongyloidoidea</taxon>
        <taxon>Steinernematidae</taxon>
        <taxon>Steinernema</taxon>
    </lineage>
</organism>
<comment type="caution">
    <text evidence="1">The sequence shown here is derived from an EMBL/GenBank/DDBJ whole genome shotgun (WGS) entry which is preliminary data.</text>
</comment>
<accession>A0A4U8ULG5</accession>
<proteinExistence type="predicted"/>
<reference evidence="1 2" key="1">
    <citation type="journal article" date="2015" name="Genome Biol.">
        <title>Comparative genomics of Steinernema reveals deeply conserved gene regulatory networks.</title>
        <authorList>
            <person name="Dillman A.R."/>
            <person name="Macchietto M."/>
            <person name="Porter C.F."/>
            <person name="Rogers A."/>
            <person name="Williams B."/>
            <person name="Antoshechkin I."/>
            <person name="Lee M.M."/>
            <person name="Goodwin Z."/>
            <person name="Lu X."/>
            <person name="Lewis E.E."/>
            <person name="Goodrich-Blair H."/>
            <person name="Stock S.P."/>
            <person name="Adams B.J."/>
            <person name="Sternberg P.W."/>
            <person name="Mortazavi A."/>
        </authorList>
    </citation>
    <scope>NUCLEOTIDE SEQUENCE [LARGE SCALE GENOMIC DNA]</scope>
    <source>
        <strain evidence="1 2">ALL</strain>
    </source>
</reference>
<gene>
    <name evidence="1" type="ORF">L596_001333</name>
</gene>
<name>A0A4U8ULG5_STECR</name>
<sequence length="83" mass="9660">MSFSGIWTDITTCIDRKQTCPHISGYNRPIHRSKSHQNDVVPSLCTCPWFPIISIRRMEMMDGWHPSMEDTTYQIRLDFSVGV</sequence>
<reference evidence="1 2" key="2">
    <citation type="journal article" date="2019" name="G3 (Bethesda)">
        <title>Hybrid Assembly of the Genome of the Entomopathogenic Nematode Steinernema carpocapsae Identifies the X-Chromosome.</title>
        <authorList>
            <person name="Serra L."/>
            <person name="Macchietto M."/>
            <person name="Macias-Munoz A."/>
            <person name="McGill C.J."/>
            <person name="Rodriguez I.M."/>
            <person name="Rodriguez B."/>
            <person name="Murad R."/>
            <person name="Mortazavi A."/>
        </authorList>
    </citation>
    <scope>NUCLEOTIDE SEQUENCE [LARGE SCALE GENOMIC DNA]</scope>
    <source>
        <strain evidence="1 2">ALL</strain>
    </source>
</reference>
<protein>
    <submittedName>
        <fullName evidence="1">Uncharacterized protein</fullName>
    </submittedName>
</protein>
<evidence type="ECO:0000313" key="1">
    <source>
        <dbReference type="EMBL" id="TMS33611.1"/>
    </source>
</evidence>
<dbReference type="AlphaFoldDB" id="A0A4U8ULG5"/>
<dbReference type="Proteomes" id="UP000298663">
    <property type="component" value="Chromosome X"/>
</dbReference>